<evidence type="ECO:0000259" key="5">
    <source>
        <dbReference type="PROSITE" id="PS51379"/>
    </source>
</evidence>
<dbReference type="EMBL" id="AORV01000021">
    <property type="protein sequence ID" value="EMS73200.1"/>
    <property type="molecule type" value="Genomic_DNA"/>
</dbReference>
<dbReference type="PANTHER" id="PTHR30002:SF4">
    <property type="entry name" value="EPOXYQUEUOSINE REDUCTASE"/>
    <property type="match status" value="1"/>
</dbReference>
<dbReference type="STRING" id="1195236.CTER_0694"/>
<keyword evidence="3" id="KW-0408">Iron</keyword>
<dbReference type="InterPro" id="IPR017900">
    <property type="entry name" value="4Fe4S_Fe_S_CS"/>
</dbReference>
<gene>
    <name evidence="6" type="ORF">CTER_0694</name>
</gene>
<dbReference type="GO" id="GO:0008616">
    <property type="term" value="P:tRNA queuosine(34) biosynthetic process"/>
    <property type="evidence" value="ECO:0007669"/>
    <property type="project" value="InterPro"/>
</dbReference>
<keyword evidence="4" id="KW-0411">Iron-sulfur</keyword>
<dbReference type="PATRIC" id="fig|1195236.3.peg.988"/>
<protein>
    <submittedName>
        <fullName evidence="6">Putative Fe-S protein</fullName>
    </submittedName>
</protein>
<dbReference type="GO" id="GO:0052693">
    <property type="term" value="F:epoxyqueuosine reductase activity"/>
    <property type="evidence" value="ECO:0007669"/>
    <property type="project" value="TreeGrafter"/>
</dbReference>
<evidence type="ECO:0000313" key="7">
    <source>
        <dbReference type="Proteomes" id="UP000014155"/>
    </source>
</evidence>
<dbReference type="PANTHER" id="PTHR30002">
    <property type="entry name" value="EPOXYQUEUOSINE REDUCTASE"/>
    <property type="match status" value="1"/>
</dbReference>
<dbReference type="RefSeq" id="WP_004624080.1">
    <property type="nucleotide sequence ID" value="NZ_AORV01000021.1"/>
</dbReference>
<keyword evidence="1" id="KW-0004">4Fe-4S</keyword>
<dbReference type="Proteomes" id="UP000014155">
    <property type="component" value="Unassembled WGS sequence"/>
</dbReference>
<dbReference type="GO" id="GO:0051539">
    <property type="term" value="F:4 iron, 4 sulfur cluster binding"/>
    <property type="evidence" value="ECO:0007669"/>
    <property type="project" value="UniProtKB-KW"/>
</dbReference>
<dbReference type="SUPFAM" id="SSF54862">
    <property type="entry name" value="4Fe-4S ferredoxins"/>
    <property type="match status" value="1"/>
</dbReference>
<keyword evidence="7" id="KW-1185">Reference proteome</keyword>
<dbReference type="Pfam" id="PF13484">
    <property type="entry name" value="Fer4_16"/>
    <property type="match status" value="1"/>
</dbReference>
<accession>S0FLT9</accession>
<organism evidence="6 7">
    <name type="scientific">Ruminiclostridium cellobioparum subsp. termitidis CT1112</name>
    <dbReference type="NCBI Taxonomy" id="1195236"/>
    <lineage>
        <taxon>Bacteria</taxon>
        <taxon>Bacillati</taxon>
        <taxon>Bacillota</taxon>
        <taxon>Clostridia</taxon>
        <taxon>Eubacteriales</taxon>
        <taxon>Oscillospiraceae</taxon>
        <taxon>Ruminiclostridium</taxon>
    </lineage>
</organism>
<evidence type="ECO:0000256" key="4">
    <source>
        <dbReference type="ARBA" id="ARBA00023014"/>
    </source>
</evidence>
<dbReference type="InterPro" id="IPR009051">
    <property type="entry name" value="Helical_ferredxn"/>
</dbReference>
<sequence length="317" mass="36203">MVERILEYLQKKGYAARIISVKHLKEFQNEIEKLNEAKYLDAGMYKLFNDFHNFNIPASANPIKSIFIVASSSPIVKINFNYNGVRFPALIPPTYTEYYKKPEEIKQHLNEMLESCGYNAVRVARLPEKLIAVRSGLAKYGANNITYIPEFGSFFLLSAFYSDLPCTGTDETWSDIRVMDVCKNCHACISKCPTAAITGDRFLIKAERCLTYYNEFKGTPEFPDWIAPESHNCLVGCLRCQLPCPLNREQIEKVEVLAEIDEAETSLILENRGFEELPPALAAKLEELNISMYYHHLSSNLKALINSKYRLPQNNIM</sequence>
<dbReference type="PROSITE" id="PS00198">
    <property type="entry name" value="4FE4S_FER_1"/>
    <property type="match status" value="1"/>
</dbReference>
<dbReference type="AlphaFoldDB" id="S0FLT9"/>
<reference evidence="6 7" key="1">
    <citation type="journal article" date="2013" name="Genome Announc.">
        <title>Draft Genome Sequence of the Cellulolytic, Mesophilic, Anaerobic Bacterium Clostridium termitidis Strain CT1112 (DSM 5398).</title>
        <authorList>
            <person name="Lal S."/>
            <person name="Ramachandran U."/>
            <person name="Zhang X."/>
            <person name="Munir R."/>
            <person name="Sparling R."/>
            <person name="Levin D.B."/>
        </authorList>
    </citation>
    <scope>NUCLEOTIDE SEQUENCE [LARGE SCALE GENOMIC DNA]</scope>
    <source>
        <strain evidence="6 7">CT1112</strain>
    </source>
</reference>
<dbReference type="PROSITE" id="PS51379">
    <property type="entry name" value="4FE4S_FER_2"/>
    <property type="match status" value="1"/>
</dbReference>
<name>S0FLT9_RUMCE</name>
<comment type="caution">
    <text evidence="6">The sequence shown here is derived from an EMBL/GenBank/DDBJ whole genome shotgun (WGS) entry which is preliminary data.</text>
</comment>
<evidence type="ECO:0000256" key="3">
    <source>
        <dbReference type="ARBA" id="ARBA00023004"/>
    </source>
</evidence>
<evidence type="ECO:0000256" key="2">
    <source>
        <dbReference type="ARBA" id="ARBA00022723"/>
    </source>
</evidence>
<feature type="domain" description="4Fe-4S ferredoxin-type" evidence="5">
    <location>
        <begin position="173"/>
        <end position="202"/>
    </location>
</feature>
<dbReference type="InterPro" id="IPR017896">
    <property type="entry name" value="4Fe4S_Fe-S-bd"/>
</dbReference>
<dbReference type="InterPro" id="IPR004453">
    <property type="entry name" value="QueG"/>
</dbReference>
<proteinExistence type="predicted"/>
<evidence type="ECO:0000256" key="1">
    <source>
        <dbReference type="ARBA" id="ARBA00022485"/>
    </source>
</evidence>
<dbReference type="Gene3D" id="1.10.1060.10">
    <property type="entry name" value="Alpha-helical ferredoxin"/>
    <property type="match status" value="1"/>
</dbReference>
<dbReference type="GO" id="GO:0046872">
    <property type="term" value="F:metal ion binding"/>
    <property type="evidence" value="ECO:0007669"/>
    <property type="project" value="UniProtKB-KW"/>
</dbReference>
<evidence type="ECO:0000313" key="6">
    <source>
        <dbReference type="EMBL" id="EMS73200.1"/>
    </source>
</evidence>
<keyword evidence="2" id="KW-0479">Metal-binding</keyword>
<dbReference type="eggNOG" id="COG1600">
    <property type="taxonomic scope" value="Bacteria"/>
</dbReference>